<dbReference type="EMBL" id="SMAI01000003">
    <property type="protein sequence ID" value="TCT06045.1"/>
    <property type="molecule type" value="Genomic_DNA"/>
</dbReference>
<dbReference type="RefSeq" id="WP_132030572.1">
    <property type="nucleotide sequence ID" value="NZ_SMAI01000003.1"/>
</dbReference>
<protein>
    <recommendedName>
        <fullName evidence="5">Inner membrane protein</fullName>
    </recommendedName>
</protein>
<name>A0A4R3M4D4_9HYPH</name>
<evidence type="ECO:0008006" key="5">
    <source>
        <dbReference type="Google" id="ProtNLM"/>
    </source>
</evidence>
<feature type="compositionally biased region" description="Basic and acidic residues" evidence="1">
    <location>
        <begin position="1"/>
        <end position="16"/>
    </location>
</feature>
<evidence type="ECO:0000313" key="4">
    <source>
        <dbReference type="Proteomes" id="UP000294664"/>
    </source>
</evidence>
<organism evidence="3 4">
    <name type="scientific">Aquabacter spiritensis</name>
    <dbReference type="NCBI Taxonomy" id="933073"/>
    <lineage>
        <taxon>Bacteria</taxon>
        <taxon>Pseudomonadati</taxon>
        <taxon>Pseudomonadota</taxon>
        <taxon>Alphaproteobacteria</taxon>
        <taxon>Hyphomicrobiales</taxon>
        <taxon>Xanthobacteraceae</taxon>
        <taxon>Aquabacter</taxon>
    </lineage>
</organism>
<proteinExistence type="predicted"/>
<feature type="compositionally biased region" description="Low complexity" evidence="1">
    <location>
        <begin position="40"/>
        <end position="61"/>
    </location>
</feature>
<comment type="caution">
    <text evidence="3">The sequence shown here is derived from an EMBL/GenBank/DDBJ whole genome shotgun (WGS) entry which is preliminary data.</text>
</comment>
<accession>A0A4R3M4D4</accession>
<evidence type="ECO:0000256" key="2">
    <source>
        <dbReference type="SAM" id="Phobius"/>
    </source>
</evidence>
<sequence length="424" mass="42478">MASDDPNRQDAAKRDASSSPADIEAAVARLVPEDSPRAAPPDAESAADANAQTVHAAQAPARPDDADDPATIESRTARPDPVAAATLDPPPAAEPVSEPARAPVPQVAGSARRSGPSPWLALPIGAFAGALSAALVGYALIEQGVLKPSGERNLEPLLQRLAAVEARPQPNLSPLEQRLARAEAATAPIADLQRATAAMQGEMAGLKQAAQAIPAATAQVAALGQQVSTLAAQAAEARRRAEEVASAATSFDRAVATVVVLGALKDAVLAGRPFAAELDAARAVLGKSAGSLDPFAAGASSGYAPPAKLAERLVQAEAAPAPAGASSTGSSFLDRIVTSAENLVRVGPAENAAASGPPASLDGVVGAVRSGDLDGALKKIEALPPATRAKLKDIAAEIATRREAATTATALYQQALAAISGKVP</sequence>
<keyword evidence="2" id="KW-0812">Transmembrane</keyword>
<reference evidence="3 4" key="1">
    <citation type="submission" date="2019-03" db="EMBL/GenBank/DDBJ databases">
        <title>Genomic Encyclopedia of Type Strains, Phase IV (KMG-IV): sequencing the most valuable type-strain genomes for metagenomic binning, comparative biology and taxonomic classification.</title>
        <authorList>
            <person name="Goeker M."/>
        </authorList>
    </citation>
    <scope>NUCLEOTIDE SEQUENCE [LARGE SCALE GENOMIC DNA]</scope>
    <source>
        <strain evidence="3 4">DSM 9035</strain>
    </source>
</reference>
<evidence type="ECO:0000256" key="1">
    <source>
        <dbReference type="SAM" id="MobiDB-lite"/>
    </source>
</evidence>
<keyword evidence="2" id="KW-1133">Transmembrane helix</keyword>
<keyword evidence="4" id="KW-1185">Reference proteome</keyword>
<feature type="region of interest" description="Disordered" evidence="1">
    <location>
        <begin position="1"/>
        <end position="115"/>
    </location>
</feature>
<feature type="compositionally biased region" description="Low complexity" evidence="1">
    <location>
        <begin position="94"/>
        <end position="105"/>
    </location>
</feature>
<keyword evidence="2" id="KW-0472">Membrane</keyword>
<dbReference type="AlphaFoldDB" id="A0A4R3M4D4"/>
<dbReference type="Proteomes" id="UP000294664">
    <property type="component" value="Unassembled WGS sequence"/>
</dbReference>
<gene>
    <name evidence="3" type="ORF">EDC64_103149</name>
</gene>
<evidence type="ECO:0000313" key="3">
    <source>
        <dbReference type="EMBL" id="TCT06045.1"/>
    </source>
</evidence>
<feature type="transmembrane region" description="Helical" evidence="2">
    <location>
        <begin position="119"/>
        <end position="141"/>
    </location>
</feature>